<evidence type="ECO:0000256" key="2">
    <source>
        <dbReference type="SAM" id="SignalP"/>
    </source>
</evidence>
<evidence type="ECO:0000256" key="1">
    <source>
        <dbReference type="SAM" id="MobiDB-lite"/>
    </source>
</evidence>
<keyword evidence="4" id="KW-1185">Reference proteome</keyword>
<reference evidence="3" key="1">
    <citation type="journal article" date="2020" name="Stud. Mycol.">
        <title>101 Dothideomycetes genomes: a test case for predicting lifestyles and emergence of pathogens.</title>
        <authorList>
            <person name="Haridas S."/>
            <person name="Albert R."/>
            <person name="Binder M."/>
            <person name="Bloem J."/>
            <person name="Labutti K."/>
            <person name="Salamov A."/>
            <person name="Andreopoulos B."/>
            <person name="Baker S."/>
            <person name="Barry K."/>
            <person name="Bills G."/>
            <person name="Bluhm B."/>
            <person name="Cannon C."/>
            <person name="Castanera R."/>
            <person name="Culley D."/>
            <person name="Daum C."/>
            <person name="Ezra D."/>
            <person name="Gonzalez J."/>
            <person name="Henrissat B."/>
            <person name="Kuo A."/>
            <person name="Liang C."/>
            <person name="Lipzen A."/>
            <person name="Lutzoni F."/>
            <person name="Magnuson J."/>
            <person name="Mondo S."/>
            <person name="Nolan M."/>
            <person name="Ohm R."/>
            <person name="Pangilinan J."/>
            <person name="Park H.-J."/>
            <person name="Ramirez L."/>
            <person name="Alfaro M."/>
            <person name="Sun H."/>
            <person name="Tritt A."/>
            <person name="Yoshinaga Y."/>
            <person name="Zwiers L.-H."/>
            <person name="Turgeon B."/>
            <person name="Goodwin S."/>
            <person name="Spatafora J."/>
            <person name="Crous P."/>
            <person name="Grigoriev I."/>
        </authorList>
    </citation>
    <scope>NUCLEOTIDE SEQUENCE</scope>
    <source>
        <strain evidence="3">CBS 109.77</strain>
    </source>
</reference>
<feature type="chain" id="PRO_5025377655" description="EF-hand domain-containing protein" evidence="2">
    <location>
        <begin position="23"/>
        <end position="161"/>
    </location>
</feature>
<organism evidence="3 4">
    <name type="scientific">Melanomma pulvis-pyrius CBS 109.77</name>
    <dbReference type="NCBI Taxonomy" id="1314802"/>
    <lineage>
        <taxon>Eukaryota</taxon>
        <taxon>Fungi</taxon>
        <taxon>Dikarya</taxon>
        <taxon>Ascomycota</taxon>
        <taxon>Pezizomycotina</taxon>
        <taxon>Dothideomycetes</taxon>
        <taxon>Pleosporomycetidae</taxon>
        <taxon>Pleosporales</taxon>
        <taxon>Melanommataceae</taxon>
        <taxon>Melanomma</taxon>
    </lineage>
</organism>
<proteinExistence type="predicted"/>
<name>A0A6A6XED0_9PLEO</name>
<keyword evidence="2" id="KW-0732">Signal</keyword>
<gene>
    <name evidence="3" type="ORF">K505DRAFT_337093</name>
</gene>
<protein>
    <recommendedName>
        <fullName evidence="5">EF-hand domain-containing protein</fullName>
    </recommendedName>
</protein>
<dbReference type="AlphaFoldDB" id="A0A6A6XED0"/>
<accession>A0A6A6XED0</accession>
<feature type="region of interest" description="Disordered" evidence="1">
    <location>
        <begin position="139"/>
        <end position="161"/>
    </location>
</feature>
<sequence length="161" mass="17386">MQFQLQFQILAAAMALAAPTLGQPLLTPGSPIPVATHRPIISRPEPYSNEKAQAQANSIEHLYNHGDEDDVATHRGHSHGPIGHALKMTQEQDGDADGDVDGDGEVGWRDLRELCHHDFASGGLTHPDGLVLMKMGGVKARDLGERKKDQTKGEEKDGGKE</sequence>
<evidence type="ECO:0000313" key="4">
    <source>
        <dbReference type="Proteomes" id="UP000799757"/>
    </source>
</evidence>
<evidence type="ECO:0008006" key="5">
    <source>
        <dbReference type="Google" id="ProtNLM"/>
    </source>
</evidence>
<dbReference type="InterPro" id="IPR018247">
    <property type="entry name" value="EF_Hand_1_Ca_BS"/>
</dbReference>
<dbReference type="PROSITE" id="PS00018">
    <property type="entry name" value="EF_HAND_1"/>
    <property type="match status" value="1"/>
</dbReference>
<dbReference type="Proteomes" id="UP000799757">
    <property type="component" value="Unassembled WGS sequence"/>
</dbReference>
<feature type="signal peptide" evidence="2">
    <location>
        <begin position="1"/>
        <end position="22"/>
    </location>
</feature>
<dbReference type="EMBL" id="MU001897">
    <property type="protein sequence ID" value="KAF2794265.1"/>
    <property type="molecule type" value="Genomic_DNA"/>
</dbReference>
<evidence type="ECO:0000313" key="3">
    <source>
        <dbReference type="EMBL" id="KAF2794265.1"/>
    </source>
</evidence>